<comment type="catalytic activity">
    <reaction evidence="13">
        <text>ATP + H2O = ADP + phosphate + H(+)</text>
        <dbReference type="Rhea" id="RHEA:13065"/>
        <dbReference type="ChEBI" id="CHEBI:15377"/>
        <dbReference type="ChEBI" id="CHEBI:15378"/>
        <dbReference type="ChEBI" id="CHEBI:30616"/>
        <dbReference type="ChEBI" id="CHEBI:43474"/>
        <dbReference type="ChEBI" id="CHEBI:456216"/>
        <dbReference type="EC" id="5.6.2.4"/>
    </reaction>
</comment>
<gene>
    <name evidence="17" type="ORF">FEE95_06855</name>
</gene>
<keyword evidence="18" id="KW-1185">Reference proteome</keyword>
<protein>
    <recommendedName>
        <fullName evidence="12">DNA 3'-5' helicase</fullName>
        <ecNumber evidence="12">5.6.2.4</ecNumber>
    </recommendedName>
</protein>
<proteinExistence type="predicted"/>
<dbReference type="GO" id="GO:0004527">
    <property type="term" value="F:exonuclease activity"/>
    <property type="evidence" value="ECO:0007669"/>
    <property type="project" value="UniProtKB-KW"/>
</dbReference>
<evidence type="ECO:0000256" key="14">
    <source>
        <dbReference type="PROSITE-ProRule" id="PRU00560"/>
    </source>
</evidence>
<dbReference type="EC" id="5.6.2.4" evidence="12"/>
<keyword evidence="8" id="KW-0238">DNA-binding</keyword>
<dbReference type="Pfam" id="PF00580">
    <property type="entry name" value="UvrD-helicase"/>
    <property type="match status" value="1"/>
</dbReference>
<comment type="caution">
    <text evidence="17">The sequence shown here is derived from an EMBL/GenBank/DDBJ whole genome shotgun (WGS) entry which is preliminary data.</text>
</comment>
<feature type="domain" description="UvrD-like helicase C-terminal" evidence="16">
    <location>
        <begin position="464"/>
        <end position="720"/>
    </location>
</feature>
<evidence type="ECO:0000256" key="8">
    <source>
        <dbReference type="ARBA" id="ARBA00023125"/>
    </source>
</evidence>
<dbReference type="InterPro" id="IPR011604">
    <property type="entry name" value="PDDEXK-like_dom_sf"/>
</dbReference>
<keyword evidence="1" id="KW-0540">Nuclease</keyword>
<dbReference type="SUPFAM" id="SSF52540">
    <property type="entry name" value="P-loop containing nucleoside triphosphate hydrolases"/>
    <property type="match status" value="1"/>
</dbReference>
<dbReference type="PANTHER" id="PTHR11070:SF67">
    <property type="entry name" value="DNA 3'-5' HELICASE"/>
    <property type="match status" value="1"/>
</dbReference>
<evidence type="ECO:0000256" key="1">
    <source>
        <dbReference type="ARBA" id="ARBA00022722"/>
    </source>
</evidence>
<sequence>MLTNSFKIYDASAGSGKTYTLTKAYLKIILSSNEGYRQILAITFTNKAVNEMKGRILESLFVFSKTTSTEKAPSLFIDLLKELSFTAAELQNKSKKALKKILHNYAFFDVSTIDKFTHRLIRTFAKDLKIPQNFEVILDRDLLLDEAVLRLINKAGSDSKLTKVLIDFALEKIDDDKSWDITIDLKKVGNLIFNEADAEHFKKFEDKSIDDFLKLQKTIKKNISGLKKAIVADASQNLQIIDKNGLEHSDFKSSWFPKFMLKIKSGDLHIDFKAGWKQNFDSEPLYAGKCDAAKKPLLDGLQSQFVSLFNSIKNNTLSHQLLTNVYKNIVPLTVLNAIQQEVKTIQNERDQLSISEFNIIISNEIKDQPAPFIYERLGEKYRHYFIDEFQDTSEMQWNNLIPLIDNALSSEVGSLFLVGDAKQAIYRWRGGKAEQFLNLVNSKTNPFVIQPQIEALPSNYRSHEEIIKFNNDFFTSTSPLLNSQIYRTLFANGNQQEFNELKNGFVQLTFLEENDEESLDEQYGNKVLKSILDIRAKGFSYIDICILVRGNKEGVALANFLTQEGVPIISSESLLLKSSPKVQFLVNLLRYQNQPDDSEIAFELLSFLYKDELEQHQFIEAHLENVSILLKNEYRFDIAKMKQASVYDTLETAIKQFDLAPSSDAYINFFMDTVLDIEQKEGTGIPSFLSHWEKKKDKLSITAPSSINAVQIMTIHKSKGLEFEIVIYPYAHSKIYSEIEPKLWLPVEAESFEGFDELLINKKQEVINYSEIAEYLFEEENNKLELDAFNVLYVALTRAVKALYIITKEEVSSKKSDAPKTYSELFIHFLKEKTLWEENKSVYQFGSLDFPREGNKSEEQEDISYQYSYKERDSFKILAKSGVLWDTDSEAALSKGNLIHFMMGLVETEKDIENALAIVIRNGDISKIEIEPMRDMVLQIINHPKLETYYKEGHSIKNERDIITKSGLVLRPDRVVIKENNATVIDYKTGRRDIRYKDQLDSYAHALKEMGYAIENKIIIYINEEITPEFI</sequence>
<dbReference type="GO" id="GO:0005524">
    <property type="term" value="F:ATP binding"/>
    <property type="evidence" value="ECO:0007669"/>
    <property type="project" value="UniProtKB-UniRule"/>
</dbReference>
<dbReference type="AlphaFoldDB" id="A0A5S3PVZ4"/>
<dbReference type="GO" id="GO:0043138">
    <property type="term" value="F:3'-5' DNA helicase activity"/>
    <property type="evidence" value="ECO:0007669"/>
    <property type="project" value="UniProtKB-EC"/>
</dbReference>
<dbReference type="RefSeq" id="WP_138657135.1">
    <property type="nucleotide sequence ID" value="NZ_VATY01000001.1"/>
</dbReference>
<feature type="binding site" evidence="14">
    <location>
        <begin position="11"/>
        <end position="18"/>
    </location>
    <ligand>
        <name>ATP</name>
        <dbReference type="ChEBI" id="CHEBI:30616"/>
    </ligand>
</feature>
<dbReference type="Gene3D" id="3.90.320.10">
    <property type="match status" value="1"/>
</dbReference>
<dbReference type="GO" id="GO:0003677">
    <property type="term" value="F:DNA binding"/>
    <property type="evidence" value="ECO:0007669"/>
    <property type="project" value="UniProtKB-KW"/>
</dbReference>
<organism evidence="17 18">
    <name type="scientific">Maribacter algarum</name>
    <name type="common">ex Zhang et al. 2020</name>
    <dbReference type="NCBI Taxonomy" id="2578118"/>
    <lineage>
        <taxon>Bacteria</taxon>
        <taxon>Pseudomonadati</taxon>
        <taxon>Bacteroidota</taxon>
        <taxon>Flavobacteriia</taxon>
        <taxon>Flavobacteriales</taxon>
        <taxon>Flavobacteriaceae</taxon>
        <taxon>Maribacter</taxon>
    </lineage>
</organism>
<dbReference type="InterPro" id="IPR000212">
    <property type="entry name" value="DNA_helicase_UvrD/REP"/>
</dbReference>
<evidence type="ECO:0000256" key="2">
    <source>
        <dbReference type="ARBA" id="ARBA00022741"/>
    </source>
</evidence>
<dbReference type="PROSITE" id="PS51217">
    <property type="entry name" value="UVRD_HELICASE_CTER"/>
    <property type="match status" value="1"/>
</dbReference>
<dbReference type="Gene3D" id="1.10.3170.10">
    <property type="entry name" value="Recbcd, chain B, domain 2"/>
    <property type="match status" value="1"/>
</dbReference>
<dbReference type="Gene3D" id="3.40.50.300">
    <property type="entry name" value="P-loop containing nucleotide triphosphate hydrolases"/>
    <property type="match status" value="3"/>
</dbReference>
<dbReference type="InterPro" id="IPR027417">
    <property type="entry name" value="P-loop_NTPase"/>
</dbReference>
<dbReference type="Proteomes" id="UP000310314">
    <property type="component" value="Unassembled WGS sequence"/>
</dbReference>
<dbReference type="InterPro" id="IPR038726">
    <property type="entry name" value="PDDEXK_AddAB-type"/>
</dbReference>
<evidence type="ECO:0000256" key="7">
    <source>
        <dbReference type="ARBA" id="ARBA00022840"/>
    </source>
</evidence>
<name>A0A5S3PVZ4_9FLAO</name>
<evidence type="ECO:0000256" key="13">
    <source>
        <dbReference type="ARBA" id="ARBA00048988"/>
    </source>
</evidence>
<keyword evidence="6" id="KW-0269">Exonuclease</keyword>
<dbReference type="GO" id="GO:0016887">
    <property type="term" value="F:ATP hydrolysis activity"/>
    <property type="evidence" value="ECO:0007669"/>
    <property type="project" value="RHEA"/>
</dbReference>
<dbReference type="InterPro" id="IPR014017">
    <property type="entry name" value="DNA_helicase_UvrD-like_C"/>
</dbReference>
<evidence type="ECO:0000256" key="10">
    <source>
        <dbReference type="ARBA" id="ARBA00023235"/>
    </source>
</evidence>
<feature type="domain" description="UvrD-like helicase ATP-binding" evidence="15">
    <location>
        <begin position="1"/>
        <end position="463"/>
    </location>
</feature>
<dbReference type="EMBL" id="VATY01000001">
    <property type="protein sequence ID" value="TMM59145.1"/>
    <property type="molecule type" value="Genomic_DNA"/>
</dbReference>
<evidence type="ECO:0000259" key="16">
    <source>
        <dbReference type="PROSITE" id="PS51217"/>
    </source>
</evidence>
<dbReference type="GO" id="GO:0005829">
    <property type="term" value="C:cytosol"/>
    <property type="evidence" value="ECO:0007669"/>
    <property type="project" value="TreeGrafter"/>
</dbReference>
<evidence type="ECO:0000256" key="12">
    <source>
        <dbReference type="ARBA" id="ARBA00034808"/>
    </source>
</evidence>
<keyword evidence="9" id="KW-0234">DNA repair</keyword>
<keyword evidence="10" id="KW-0413">Isomerase</keyword>
<dbReference type="PROSITE" id="PS51198">
    <property type="entry name" value="UVRD_HELICASE_ATP_BIND"/>
    <property type="match status" value="1"/>
</dbReference>
<evidence type="ECO:0000313" key="18">
    <source>
        <dbReference type="Proteomes" id="UP000310314"/>
    </source>
</evidence>
<keyword evidence="3" id="KW-0227">DNA damage</keyword>
<dbReference type="Pfam" id="PF12705">
    <property type="entry name" value="PDDEXK_1"/>
    <property type="match status" value="1"/>
</dbReference>
<dbReference type="GO" id="GO:0000725">
    <property type="term" value="P:recombinational repair"/>
    <property type="evidence" value="ECO:0007669"/>
    <property type="project" value="TreeGrafter"/>
</dbReference>
<evidence type="ECO:0000256" key="3">
    <source>
        <dbReference type="ARBA" id="ARBA00022763"/>
    </source>
</evidence>
<evidence type="ECO:0000256" key="6">
    <source>
        <dbReference type="ARBA" id="ARBA00022839"/>
    </source>
</evidence>
<evidence type="ECO:0000256" key="5">
    <source>
        <dbReference type="ARBA" id="ARBA00022806"/>
    </source>
</evidence>
<dbReference type="InterPro" id="IPR014016">
    <property type="entry name" value="UvrD-like_ATP-bd"/>
</dbReference>
<dbReference type="PANTHER" id="PTHR11070">
    <property type="entry name" value="UVRD / RECB / PCRA DNA HELICASE FAMILY MEMBER"/>
    <property type="match status" value="1"/>
</dbReference>
<keyword evidence="7 14" id="KW-0067">ATP-binding</keyword>
<keyword evidence="4 14" id="KW-0378">Hydrolase</keyword>
<evidence type="ECO:0000256" key="11">
    <source>
        <dbReference type="ARBA" id="ARBA00034617"/>
    </source>
</evidence>
<evidence type="ECO:0000313" key="17">
    <source>
        <dbReference type="EMBL" id="TMM59145.1"/>
    </source>
</evidence>
<keyword evidence="5 14" id="KW-0347">Helicase</keyword>
<reference evidence="17 18" key="1">
    <citation type="submission" date="2019-05" db="EMBL/GenBank/DDBJ databases">
        <authorList>
            <person name="Zhang J.-Y."/>
            <person name="Feg X."/>
            <person name="Du Z.-J."/>
        </authorList>
    </citation>
    <scope>NUCLEOTIDE SEQUENCE [LARGE SCALE GENOMIC DNA]</scope>
    <source>
        <strain evidence="17 18">RZ26</strain>
    </source>
</reference>
<evidence type="ECO:0000259" key="15">
    <source>
        <dbReference type="PROSITE" id="PS51198"/>
    </source>
</evidence>
<evidence type="ECO:0000256" key="9">
    <source>
        <dbReference type="ARBA" id="ARBA00023204"/>
    </source>
</evidence>
<accession>A0A5S3PVZ4</accession>
<comment type="catalytic activity">
    <reaction evidence="11">
        <text>Couples ATP hydrolysis with the unwinding of duplex DNA by translocating in the 3'-5' direction.</text>
        <dbReference type="EC" id="5.6.2.4"/>
    </reaction>
</comment>
<keyword evidence="2 14" id="KW-0547">Nucleotide-binding</keyword>
<dbReference type="Pfam" id="PF13361">
    <property type="entry name" value="UvrD_C"/>
    <property type="match status" value="2"/>
</dbReference>
<evidence type="ECO:0000256" key="4">
    <source>
        <dbReference type="ARBA" id="ARBA00022801"/>
    </source>
</evidence>
<dbReference type="OrthoDB" id="9810135at2"/>